<dbReference type="InterPro" id="IPR021153">
    <property type="entry name" value="HrcA_C"/>
</dbReference>
<dbReference type="HAMAP" id="MF_00081">
    <property type="entry name" value="HrcA"/>
    <property type="match status" value="1"/>
</dbReference>
<dbReference type="InterPro" id="IPR002571">
    <property type="entry name" value="HrcA"/>
</dbReference>
<dbReference type="AlphaFoldDB" id="A0A136Q0J3"/>
<evidence type="ECO:0000313" key="7">
    <source>
        <dbReference type="EMBL" id="KXK64195.1"/>
    </source>
</evidence>
<dbReference type="PANTHER" id="PTHR34824:SF1">
    <property type="entry name" value="HEAT-INDUCIBLE TRANSCRIPTION REPRESSOR HRCA"/>
    <property type="match status" value="1"/>
</dbReference>
<dbReference type="SUPFAM" id="SSF55781">
    <property type="entry name" value="GAF domain-like"/>
    <property type="match status" value="1"/>
</dbReference>
<evidence type="ECO:0000256" key="3">
    <source>
        <dbReference type="ARBA" id="ARBA00023016"/>
    </source>
</evidence>
<dbReference type="Gene3D" id="3.30.450.40">
    <property type="match status" value="1"/>
</dbReference>
<dbReference type="InterPro" id="IPR029016">
    <property type="entry name" value="GAF-like_dom_sf"/>
</dbReference>
<organism evidence="7 8">
    <name type="scientific">Christensenella minuta</name>
    <dbReference type="NCBI Taxonomy" id="626937"/>
    <lineage>
        <taxon>Bacteria</taxon>
        <taxon>Bacillati</taxon>
        <taxon>Bacillota</taxon>
        <taxon>Clostridia</taxon>
        <taxon>Christensenellales</taxon>
        <taxon>Christensenellaceae</taxon>
        <taxon>Christensenella</taxon>
    </lineage>
</organism>
<keyword evidence="2 5" id="KW-0805">Transcription regulation</keyword>
<evidence type="ECO:0000256" key="5">
    <source>
        <dbReference type="HAMAP-Rule" id="MF_00081"/>
    </source>
</evidence>
<dbReference type="OrthoDB" id="9783139at2"/>
<evidence type="ECO:0000313" key="8">
    <source>
        <dbReference type="Proteomes" id="UP000070366"/>
    </source>
</evidence>
<comment type="similarity">
    <text evidence="5">Belongs to the HrcA family.</text>
</comment>
<dbReference type="Proteomes" id="UP000070366">
    <property type="component" value="Unassembled WGS sequence"/>
</dbReference>
<accession>A0A136Q0J3</accession>
<sequence length="372" mass="42098">MKSANKSVLNRFFVYIKILQVERRARGMELSDRKLRILKAIIDDYIDTGIPVGSRTLSKKPDLDYSPATIRNEMADLEEMGLLEQPHTSAGRTPSDKAYRLYVDRLMHIDRITKDEAMFIRNYFDTRVDEIGEVLTSAAKALSDATKHISMVTAPNLESVKLKRIQIVKITEAKALLIFVTDNGLVQDKMINVPLAMDVHQLEALSNMLTEQVQNTSLKEAEEIIKSSCMDSLKEQKMIMSEVLDAINLNREKKELVFGGAQNIFNYPEYKDVSKAQHFLQLLETKDVLYKVMSAATDLEFSIRIGKENPYDDFKDMSIVTATYKIGGEKIGSFGVIGPTRMDYARVLSVLNYVGMSLSDILSCLLQTENKK</sequence>
<dbReference type="EMBL" id="LSZW01000065">
    <property type="protein sequence ID" value="KXK64195.1"/>
    <property type="molecule type" value="Genomic_DNA"/>
</dbReference>
<evidence type="ECO:0000256" key="2">
    <source>
        <dbReference type="ARBA" id="ARBA00023015"/>
    </source>
</evidence>
<reference evidence="7 8" key="1">
    <citation type="submission" date="2016-02" db="EMBL/GenBank/DDBJ databases">
        <authorList>
            <person name="Wen L."/>
            <person name="He K."/>
            <person name="Yang H."/>
        </authorList>
    </citation>
    <scope>NUCLEOTIDE SEQUENCE [LARGE SCALE GENOMIC DNA]</scope>
    <source>
        <strain evidence="7 8">DSM 22607</strain>
    </source>
</reference>
<feature type="domain" description="Heat-inducible transcription repressor HrcA C-terminal" evidence="6">
    <location>
        <begin position="133"/>
        <end position="347"/>
    </location>
</feature>
<gene>
    <name evidence="5" type="primary">hrcA</name>
    <name evidence="7" type="ORF">HMPREF3293_02839</name>
</gene>
<evidence type="ECO:0000256" key="4">
    <source>
        <dbReference type="ARBA" id="ARBA00023163"/>
    </source>
</evidence>
<keyword evidence="8" id="KW-1185">Reference proteome</keyword>
<keyword evidence="4 5" id="KW-0804">Transcription</keyword>
<dbReference type="GO" id="GO:0003677">
    <property type="term" value="F:DNA binding"/>
    <property type="evidence" value="ECO:0007669"/>
    <property type="project" value="InterPro"/>
</dbReference>
<dbReference type="SUPFAM" id="SSF46785">
    <property type="entry name" value="Winged helix' DNA-binding domain"/>
    <property type="match status" value="1"/>
</dbReference>
<dbReference type="PANTHER" id="PTHR34824">
    <property type="entry name" value="HEAT-INDUCIBLE TRANSCRIPTION REPRESSOR HRCA"/>
    <property type="match status" value="1"/>
</dbReference>
<dbReference type="NCBIfam" id="TIGR00331">
    <property type="entry name" value="hrcA"/>
    <property type="match status" value="1"/>
</dbReference>
<comment type="caution">
    <text evidence="7">The sequence shown here is derived from an EMBL/GenBank/DDBJ whole genome shotgun (WGS) entry which is preliminary data.</text>
</comment>
<protein>
    <recommendedName>
        <fullName evidence="5">Heat-inducible transcription repressor HrcA</fullName>
    </recommendedName>
</protein>
<evidence type="ECO:0000256" key="1">
    <source>
        <dbReference type="ARBA" id="ARBA00022491"/>
    </source>
</evidence>
<dbReference type="KEGG" id="cmiu:B1H56_02770"/>
<comment type="function">
    <text evidence="5">Negative regulator of class I heat shock genes (grpE-dnaK-dnaJ and groELS operons). Prevents heat-shock induction of these operons.</text>
</comment>
<dbReference type="InterPro" id="IPR036390">
    <property type="entry name" value="WH_DNA-bd_sf"/>
</dbReference>
<keyword evidence="1 5" id="KW-0678">Repressor</keyword>
<dbReference type="PIRSF" id="PIRSF005485">
    <property type="entry name" value="HrcA"/>
    <property type="match status" value="1"/>
</dbReference>
<name>A0A136Q0J3_9FIRM</name>
<dbReference type="Pfam" id="PF01628">
    <property type="entry name" value="HrcA"/>
    <property type="match status" value="1"/>
</dbReference>
<dbReference type="InterPro" id="IPR036388">
    <property type="entry name" value="WH-like_DNA-bd_sf"/>
</dbReference>
<proteinExistence type="inferred from homology"/>
<keyword evidence="3 5" id="KW-0346">Stress response</keyword>
<dbReference type="Gene3D" id="3.30.390.60">
    <property type="entry name" value="Heat-inducible transcription repressor hrca homolog, domain 3"/>
    <property type="match status" value="1"/>
</dbReference>
<evidence type="ECO:0000259" key="6">
    <source>
        <dbReference type="Pfam" id="PF01628"/>
    </source>
</evidence>
<dbReference type="Gene3D" id="1.10.10.10">
    <property type="entry name" value="Winged helix-like DNA-binding domain superfamily/Winged helix DNA-binding domain"/>
    <property type="match status" value="1"/>
</dbReference>
<dbReference type="InterPro" id="IPR023120">
    <property type="entry name" value="WHTH_transcript_rep_HrcA_IDD"/>
</dbReference>
<dbReference type="STRING" id="626937.HMPREF3293_02839"/>
<dbReference type="GO" id="GO:0045892">
    <property type="term" value="P:negative regulation of DNA-templated transcription"/>
    <property type="evidence" value="ECO:0007669"/>
    <property type="project" value="UniProtKB-UniRule"/>
</dbReference>
<dbReference type="PATRIC" id="fig|626937.4.peg.2799"/>